<evidence type="ECO:0000313" key="1">
    <source>
        <dbReference type="EMBL" id="GEU72204.1"/>
    </source>
</evidence>
<sequence length="83" mass="9876">MVIKEVELWLIVSKVWVPTKWFMKISREVKIWGSGNKELERSPFLDREVGNIKDGHRVTQYDDKLKKHHVCHLFAKLFAQTEP</sequence>
<comment type="caution">
    <text evidence="1">The sequence shown here is derived from an EMBL/GenBank/DDBJ whole genome shotgun (WGS) entry which is preliminary data.</text>
</comment>
<proteinExistence type="predicted"/>
<protein>
    <submittedName>
        <fullName evidence="1">Uncharacterized protein</fullName>
    </submittedName>
</protein>
<accession>A0A6L2MI79</accession>
<reference evidence="1" key="1">
    <citation type="journal article" date="2019" name="Sci. Rep.">
        <title>Draft genome of Tanacetum cinerariifolium, the natural source of mosquito coil.</title>
        <authorList>
            <person name="Yamashiro T."/>
            <person name="Shiraishi A."/>
            <person name="Satake H."/>
            <person name="Nakayama K."/>
        </authorList>
    </citation>
    <scope>NUCLEOTIDE SEQUENCE</scope>
</reference>
<name>A0A6L2MI79_TANCI</name>
<dbReference type="AlphaFoldDB" id="A0A6L2MI79"/>
<dbReference type="EMBL" id="BKCJ010006445">
    <property type="protein sequence ID" value="GEU72204.1"/>
    <property type="molecule type" value="Genomic_DNA"/>
</dbReference>
<gene>
    <name evidence="1" type="ORF">Tci_044182</name>
</gene>
<organism evidence="1">
    <name type="scientific">Tanacetum cinerariifolium</name>
    <name type="common">Dalmatian daisy</name>
    <name type="synonym">Chrysanthemum cinerariifolium</name>
    <dbReference type="NCBI Taxonomy" id="118510"/>
    <lineage>
        <taxon>Eukaryota</taxon>
        <taxon>Viridiplantae</taxon>
        <taxon>Streptophyta</taxon>
        <taxon>Embryophyta</taxon>
        <taxon>Tracheophyta</taxon>
        <taxon>Spermatophyta</taxon>
        <taxon>Magnoliopsida</taxon>
        <taxon>eudicotyledons</taxon>
        <taxon>Gunneridae</taxon>
        <taxon>Pentapetalae</taxon>
        <taxon>asterids</taxon>
        <taxon>campanulids</taxon>
        <taxon>Asterales</taxon>
        <taxon>Asteraceae</taxon>
        <taxon>Asteroideae</taxon>
        <taxon>Anthemideae</taxon>
        <taxon>Anthemidinae</taxon>
        <taxon>Tanacetum</taxon>
    </lineage>
</organism>